<proteinExistence type="predicted"/>
<dbReference type="AlphaFoldDB" id="A0A4R3U9Z3"/>
<sequence>MFIHAVETPRKIKVSFGIPSLGRKNQISLWPALPADRAGALAPNTTSQRPGIPMVS</sequence>
<dbReference type="RefSeq" id="WP_165917712.1">
    <property type="nucleotide sequence ID" value="NZ_SGUF01000074.1"/>
</dbReference>
<gene>
    <name evidence="1" type="ORF">EV671_10546</name>
</gene>
<dbReference type="EMBL" id="SMBU01000054">
    <property type="protein sequence ID" value="TCU84180.1"/>
    <property type="molecule type" value="Genomic_DNA"/>
</dbReference>
<organism evidence="1 2">
    <name type="scientific">Roseateles saccharophilus</name>
    <name type="common">Pseudomonas saccharophila</name>
    <dbReference type="NCBI Taxonomy" id="304"/>
    <lineage>
        <taxon>Bacteria</taxon>
        <taxon>Pseudomonadati</taxon>
        <taxon>Pseudomonadota</taxon>
        <taxon>Betaproteobacteria</taxon>
        <taxon>Burkholderiales</taxon>
        <taxon>Sphaerotilaceae</taxon>
        <taxon>Roseateles</taxon>
    </lineage>
</organism>
<evidence type="ECO:0000313" key="1">
    <source>
        <dbReference type="EMBL" id="TCU84180.1"/>
    </source>
</evidence>
<reference evidence="1 2" key="1">
    <citation type="submission" date="2019-03" db="EMBL/GenBank/DDBJ databases">
        <title>Genomic Encyclopedia of Type Strains, Phase IV (KMG-IV): sequencing the most valuable type-strain genomes for metagenomic binning, comparative biology and taxonomic classification.</title>
        <authorList>
            <person name="Goeker M."/>
        </authorList>
    </citation>
    <scope>NUCLEOTIDE SEQUENCE [LARGE SCALE GENOMIC DNA]</scope>
    <source>
        <strain evidence="1 2">DSM 654</strain>
    </source>
</reference>
<comment type="caution">
    <text evidence="1">The sequence shown here is derived from an EMBL/GenBank/DDBJ whole genome shotgun (WGS) entry which is preliminary data.</text>
</comment>
<accession>A0A4R3U9Z3</accession>
<evidence type="ECO:0000313" key="2">
    <source>
        <dbReference type="Proteomes" id="UP000295110"/>
    </source>
</evidence>
<name>A0A4R3U9Z3_ROSSA</name>
<protein>
    <submittedName>
        <fullName evidence="1">Uncharacterized protein</fullName>
    </submittedName>
</protein>
<keyword evidence="2" id="KW-1185">Reference proteome</keyword>
<dbReference type="Proteomes" id="UP000295110">
    <property type="component" value="Unassembled WGS sequence"/>
</dbReference>